<reference evidence="2" key="1">
    <citation type="submission" date="2024-02" db="EMBL/GenBank/DDBJ databases">
        <authorList>
            <consortium name="ELIXIR-Norway"/>
            <consortium name="Elixir Norway"/>
        </authorList>
    </citation>
    <scope>NUCLEOTIDE SEQUENCE</scope>
</reference>
<evidence type="ECO:0000313" key="3">
    <source>
        <dbReference type="Proteomes" id="UP001497512"/>
    </source>
</evidence>
<gene>
    <name evidence="2" type="ORF">CSSPTR1EN2_LOCUS15804</name>
</gene>
<proteinExistence type="predicted"/>
<sequence length="98" mass="10297">MAMRAGIVGSLLNPRSWHALELSGLRRGASGGRVLGEEERAAENIYIKKMEKEKLEKLVQQGFPAEEAKAAISGSPTASSEAAKAAAAIKSTTDGKTN</sequence>
<protein>
    <submittedName>
        <fullName evidence="2">Uncharacterized protein</fullName>
    </submittedName>
</protein>
<dbReference type="EMBL" id="OZ019895">
    <property type="protein sequence ID" value="CAK9221134.1"/>
    <property type="molecule type" value="Genomic_DNA"/>
</dbReference>
<dbReference type="PANTHER" id="PTHR33878:SF1">
    <property type="entry name" value="OS08G0559000 PROTEIN"/>
    <property type="match status" value="1"/>
</dbReference>
<feature type="compositionally biased region" description="Low complexity" evidence="1">
    <location>
        <begin position="77"/>
        <end position="92"/>
    </location>
</feature>
<dbReference type="Gene3D" id="1.20.5.500">
    <property type="entry name" value="Single helix bin"/>
    <property type="match status" value="1"/>
</dbReference>
<name>A0ABP0UH52_9BRYO</name>
<dbReference type="PANTHER" id="PTHR33878">
    <property type="entry name" value="OS08G0559000 PROTEIN"/>
    <property type="match status" value="1"/>
</dbReference>
<accession>A0ABP0UH52</accession>
<evidence type="ECO:0000313" key="2">
    <source>
        <dbReference type="EMBL" id="CAK9221134.1"/>
    </source>
</evidence>
<organism evidence="2 3">
    <name type="scientific">Sphagnum troendelagicum</name>
    <dbReference type="NCBI Taxonomy" id="128251"/>
    <lineage>
        <taxon>Eukaryota</taxon>
        <taxon>Viridiplantae</taxon>
        <taxon>Streptophyta</taxon>
        <taxon>Embryophyta</taxon>
        <taxon>Bryophyta</taxon>
        <taxon>Sphagnophytina</taxon>
        <taxon>Sphagnopsida</taxon>
        <taxon>Sphagnales</taxon>
        <taxon>Sphagnaceae</taxon>
        <taxon>Sphagnum</taxon>
    </lineage>
</organism>
<feature type="region of interest" description="Disordered" evidence="1">
    <location>
        <begin position="70"/>
        <end position="98"/>
    </location>
</feature>
<dbReference type="InterPro" id="IPR045284">
    <property type="entry name" value="At2g27730-like"/>
</dbReference>
<keyword evidence="3" id="KW-1185">Reference proteome</keyword>
<evidence type="ECO:0000256" key="1">
    <source>
        <dbReference type="SAM" id="MobiDB-lite"/>
    </source>
</evidence>
<dbReference type="Proteomes" id="UP001497512">
    <property type="component" value="Chromosome 3"/>
</dbReference>